<evidence type="ECO:0000313" key="4">
    <source>
        <dbReference type="EMBL" id="CEP20725.1"/>
    </source>
</evidence>
<keyword evidence="3" id="KW-0812">Transmembrane</keyword>
<keyword evidence="3" id="KW-1133">Transmembrane helix</keyword>
<name>A0A0H5BZ17_CYBJN</name>
<protein>
    <submittedName>
        <fullName evidence="4">Uncharacterized protein</fullName>
    </submittedName>
</protein>
<dbReference type="EMBL" id="KV453925">
    <property type="protein sequence ID" value="ODV76031.1"/>
    <property type="molecule type" value="Genomic_DNA"/>
</dbReference>
<dbReference type="InterPro" id="IPR008630">
    <property type="entry name" value="Glyco_trans_34"/>
</dbReference>
<dbReference type="PANTHER" id="PTHR31306">
    <property type="entry name" value="ALPHA-1,6-MANNOSYLTRANSFERASE MNN11-RELATED"/>
    <property type="match status" value="1"/>
</dbReference>
<evidence type="ECO:0000313" key="5">
    <source>
        <dbReference type="EMBL" id="ODV76031.1"/>
    </source>
</evidence>
<reference evidence="5 7" key="3">
    <citation type="journal article" date="2016" name="Proc. Natl. Acad. Sci. U.S.A.">
        <title>Comparative genomics of biotechnologically important yeasts.</title>
        <authorList>
            <person name="Riley R."/>
            <person name="Haridas S."/>
            <person name="Wolfe K.H."/>
            <person name="Lopes M.R."/>
            <person name="Hittinger C.T."/>
            <person name="Goeker M."/>
            <person name="Salamov A.A."/>
            <person name="Wisecaver J.H."/>
            <person name="Long T.M."/>
            <person name="Calvey C.H."/>
            <person name="Aerts A.L."/>
            <person name="Barry K.W."/>
            <person name="Choi C."/>
            <person name="Clum A."/>
            <person name="Coughlan A.Y."/>
            <person name="Deshpande S."/>
            <person name="Douglass A.P."/>
            <person name="Hanson S.J."/>
            <person name="Klenk H.-P."/>
            <person name="LaButti K.M."/>
            <person name="Lapidus A."/>
            <person name="Lindquist E.A."/>
            <person name="Lipzen A.M."/>
            <person name="Meier-Kolthoff J.P."/>
            <person name="Ohm R.A."/>
            <person name="Otillar R.P."/>
            <person name="Pangilinan J.L."/>
            <person name="Peng Y."/>
            <person name="Rokas A."/>
            <person name="Rosa C.A."/>
            <person name="Scheuner C."/>
            <person name="Sibirny A.A."/>
            <person name="Slot J.C."/>
            <person name="Stielow J.B."/>
            <person name="Sun H."/>
            <person name="Kurtzman C.P."/>
            <person name="Blackwell M."/>
            <person name="Grigoriev I.V."/>
            <person name="Jeffries T.W."/>
        </authorList>
    </citation>
    <scope>NUCLEOTIDE SEQUENCE [LARGE SCALE GENOMIC DNA]</scope>
    <source>
        <strain evidence="7">ATCC 18201 / CBS 1600 / BCRC 20928 / JCM 3617 / NBRC 0987 / NRRL Y-1542</strain>
        <strain evidence="5">NRRL Y-1542</strain>
    </source>
</reference>
<dbReference type="OrthoDB" id="205108at2759"/>
<dbReference type="PANTHER" id="PTHR31306:SF10">
    <property type="entry name" value="ALPHA-1,6-MANNOSYLTRANSFERASE MNN11-RELATED"/>
    <property type="match status" value="1"/>
</dbReference>
<accession>A0A1E4S947</accession>
<gene>
    <name evidence="4" type="ORF">BN1211_0662</name>
    <name evidence="5" type="ORF">CYBJADRAFT_165388</name>
</gene>
<feature type="transmembrane region" description="Helical" evidence="3">
    <location>
        <begin position="27"/>
        <end position="46"/>
    </location>
</feature>
<dbReference type="OMA" id="IKTYNHF"/>
<keyword evidence="2" id="KW-0808">Transferase</keyword>
<accession>A0A0H5BZ17</accession>
<organism evidence="4 6">
    <name type="scientific">Cyberlindnera jadinii (strain ATCC 18201 / CBS 1600 / BCRC 20928 / JCM 3617 / NBRC 0987 / NRRL Y-1542)</name>
    <name type="common">Torula yeast</name>
    <name type="synonym">Candida utilis</name>
    <dbReference type="NCBI Taxonomy" id="983966"/>
    <lineage>
        <taxon>Eukaryota</taxon>
        <taxon>Fungi</taxon>
        <taxon>Dikarya</taxon>
        <taxon>Ascomycota</taxon>
        <taxon>Saccharomycotina</taxon>
        <taxon>Saccharomycetes</taxon>
        <taxon>Phaffomycetales</taxon>
        <taxon>Phaffomycetaceae</taxon>
        <taxon>Cyberlindnera</taxon>
    </lineage>
</organism>
<dbReference type="EMBL" id="CDQK01000001">
    <property type="protein sequence ID" value="CEP20725.1"/>
    <property type="molecule type" value="Genomic_DNA"/>
</dbReference>
<evidence type="ECO:0000313" key="7">
    <source>
        <dbReference type="Proteomes" id="UP000094389"/>
    </source>
</evidence>
<dbReference type="GO" id="GO:0000136">
    <property type="term" value="C:mannan polymerase complex"/>
    <property type="evidence" value="ECO:0007669"/>
    <property type="project" value="TreeGrafter"/>
</dbReference>
<evidence type="ECO:0000256" key="3">
    <source>
        <dbReference type="SAM" id="Phobius"/>
    </source>
</evidence>
<keyword evidence="3" id="KW-0472">Membrane</keyword>
<evidence type="ECO:0000256" key="1">
    <source>
        <dbReference type="ARBA" id="ARBA00022676"/>
    </source>
</evidence>
<dbReference type="Pfam" id="PF05637">
    <property type="entry name" value="Glyco_transf_34"/>
    <property type="match status" value="1"/>
</dbReference>
<dbReference type="GO" id="GO:0000009">
    <property type="term" value="F:alpha-1,6-mannosyltransferase activity"/>
    <property type="evidence" value="ECO:0007669"/>
    <property type="project" value="TreeGrafter"/>
</dbReference>
<proteinExistence type="predicted"/>
<keyword evidence="7" id="KW-1185">Reference proteome</keyword>
<reference evidence="6" key="2">
    <citation type="journal article" date="2015" name="J. Biotechnol.">
        <title>The structure of the Cyberlindnera jadinii genome and its relation to Candida utilis analyzed by the occurrence of single nucleotide polymorphisms.</title>
        <authorList>
            <person name="Rupp O."/>
            <person name="Brinkrolf K."/>
            <person name="Buerth C."/>
            <person name="Kunigo M."/>
            <person name="Schneider J."/>
            <person name="Jaenicke S."/>
            <person name="Goesmann A."/>
            <person name="Puehler A."/>
            <person name="Jaeger K.-E."/>
            <person name="Ernst J.F."/>
        </authorList>
    </citation>
    <scope>NUCLEOTIDE SEQUENCE [LARGE SCALE GENOMIC DNA]</scope>
    <source>
        <strain evidence="6">ATCC 18201 / CBS 1600 / BCRC 20928 / JCM 3617 / NBRC 0987 / NRRL Y-1542</strain>
    </source>
</reference>
<evidence type="ECO:0000313" key="6">
    <source>
        <dbReference type="Proteomes" id="UP000038830"/>
    </source>
</evidence>
<keyword evidence="1" id="KW-0328">Glycosyltransferase</keyword>
<sequence>MQLAYNNKFKPQNNSFVVKLKRNATKLSAIVVFLVVVVVLIVNTSFSKARTAGATDVSTKLHSYYANDIPVKNALIFPSIEHAPLLREMGVDALFNTKVDAQGKKLYLMTEAATEDSEASLNRKFESDDSTSQLLHVKKSFLEHGKLKYTGSSSPDVVVVTLVDFEKYEQTQLIKIVQNRVNYAQKHNYGIYVRWTQEFLPMLSVHNAKYDWAKLYALRAAMYAFPNAKYFWYLNEEAMIMRYDIDMVKYLLNPKVLDPIMLRNQPIVPPNGVIRTFKNTDSADVDLVVTQAGQDINTDSFILKNTFLSKALVEFWNDETFKSYHNFPRLAESALTHILQWHPKFLAHTAIVPPRTIAGLDSDIAVNDDIHYSKGDFVVVFRDCEAKQSCSKEIDQYWSIAESK</sequence>
<dbReference type="STRING" id="983966.A0A0H5BZ17"/>
<evidence type="ECO:0000256" key="2">
    <source>
        <dbReference type="ARBA" id="ARBA00022679"/>
    </source>
</evidence>
<dbReference type="Proteomes" id="UP000038830">
    <property type="component" value="Unassembled WGS sequence"/>
</dbReference>
<dbReference type="AlphaFoldDB" id="A0A0H5BZ17"/>
<dbReference type="Proteomes" id="UP000094389">
    <property type="component" value="Unassembled WGS sequence"/>
</dbReference>
<reference evidence="4" key="1">
    <citation type="submission" date="2014-12" db="EMBL/GenBank/DDBJ databases">
        <authorList>
            <person name="Jaenicke S."/>
        </authorList>
    </citation>
    <scope>NUCLEOTIDE SEQUENCE [LARGE SCALE GENOMIC DNA]</scope>
    <source>
        <strain evidence="4">CBS1600</strain>
    </source>
</reference>
<dbReference type="GO" id="GO:0006487">
    <property type="term" value="P:protein N-linked glycosylation"/>
    <property type="evidence" value="ECO:0007669"/>
    <property type="project" value="TreeGrafter"/>
</dbReference>